<dbReference type="Gramene" id="AET2Gv20624900.21">
    <property type="protein sequence ID" value="AET2Gv20624900.21"/>
    <property type="gene ID" value="AET2Gv20624900"/>
</dbReference>
<dbReference type="Gramene" id="AET2Gv20624900.45">
    <property type="protein sequence ID" value="AET2Gv20624900.45"/>
    <property type="gene ID" value="AET2Gv20624900"/>
</dbReference>
<dbReference type="EnsemblPlants" id="AET2Gv20624900.24">
    <property type="protein sequence ID" value="AET2Gv20624900.24"/>
    <property type="gene ID" value="AET2Gv20624900"/>
</dbReference>
<dbReference type="Gene3D" id="3.30.420.10">
    <property type="entry name" value="Ribonuclease H-like superfamily/Ribonuclease H"/>
    <property type="match status" value="1"/>
</dbReference>
<dbReference type="EnsemblPlants" id="AET2Gv20624900.2">
    <property type="protein sequence ID" value="AET2Gv20624900.2"/>
    <property type="gene ID" value="AET2Gv20624900"/>
</dbReference>
<dbReference type="EnsemblPlants" id="AET2Gv20624900.47">
    <property type="protein sequence ID" value="AET2Gv20624900.47"/>
    <property type="gene ID" value="AET2Gv20624900"/>
</dbReference>
<dbReference type="InterPro" id="IPR052929">
    <property type="entry name" value="RNase_H-like_EbsB-rel"/>
</dbReference>
<dbReference type="GO" id="GO:0004523">
    <property type="term" value="F:RNA-DNA hybrid ribonuclease activity"/>
    <property type="evidence" value="ECO:0007669"/>
    <property type="project" value="InterPro"/>
</dbReference>
<dbReference type="EnsemblPlants" id="AET2Gv20624900.9">
    <property type="protein sequence ID" value="AET2Gv20624900.9"/>
    <property type="gene ID" value="AET2Gv20624900"/>
</dbReference>
<dbReference type="Gramene" id="AET2Gv20624900.18">
    <property type="protein sequence ID" value="AET2Gv20624900.18"/>
    <property type="gene ID" value="AET2Gv20624900"/>
</dbReference>
<dbReference type="Gramene" id="AET2Gv20624900.13">
    <property type="protein sequence ID" value="AET2Gv20624900.13"/>
    <property type="gene ID" value="AET2Gv20624900"/>
</dbReference>
<dbReference type="InterPro" id="IPR012337">
    <property type="entry name" value="RNaseH-like_sf"/>
</dbReference>
<dbReference type="EnsemblPlants" id="AET2Gv20624900.14">
    <property type="protein sequence ID" value="AET2Gv20624900.14"/>
    <property type="gene ID" value="AET2Gv20624900"/>
</dbReference>
<dbReference type="EnsemblPlants" id="AET2Gv20624900.16">
    <property type="protein sequence ID" value="AET2Gv20624900.16"/>
    <property type="gene ID" value="AET2Gv20624900"/>
</dbReference>
<dbReference type="EnsemblPlants" id="AET2Gv20624900.45">
    <property type="protein sequence ID" value="AET2Gv20624900.45"/>
    <property type="gene ID" value="AET2Gv20624900"/>
</dbReference>
<dbReference type="EnsemblPlants" id="AET2Gv20624900.18">
    <property type="protein sequence ID" value="AET2Gv20624900.18"/>
    <property type="gene ID" value="AET2Gv20624900"/>
</dbReference>
<dbReference type="Gramene" id="AET2Gv20624900.47">
    <property type="protein sequence ID" value="AET2Gv20624900.47"/>
    <property type="gene ID" value="AET2Gv20624900"/>
</dbReference>
<reference evidence="2" key="4">
    <citation type="submission" date="2019-03" db="UniProtKB">
        <authorList>
            <consortium name="EnsemblPlants"/>
        </authorList>
    </citation>
    <scope>IDENTIFICATION</scope>
</reference>
<dbReference type="EnsemblPlants" id="AET2Gv20624900.48">
    <property type="protein sequence ID" value="AET2Gv20624900.48"/>
    <property type="gene ID" value="AET2Gv20624900"/>
</dbReference>
<dbReference type="EnsemblPlants" id="AET2Gv20624900.52">
    <property type="protein sequence ID" value="AET2Gv20624900.52"/>
    <property type="gene ID" value="AET2Gv20624900"/>
</dbReference>
<dbReference type="Gramene" id="AET2Gv20624900.51">
    <property type="protein sequence ID" value="AET2Gv20624900.51"/>
    <property type="gene ID" value="AET2Gv20624900"/>
</dbReference>
<organism evidence="2 3">
    <name type="scientific">Aegilops tauschii subsp. strangulata</name>
    <name type="common">Goatgrass</name>
    <dbReference type="NCBI Taxonomy" id="200361"/>
    <lineage>
        <taxon>Eukaryota</taxon>
        <taxon>Viridiplantae</taxon>
        <taxon>Streptophyta</taxon>
        <taxon>Embryophyta</taxon>
        <taxon>Tracheophyta</taxon>
        <taxon>Spermatophyta</taxon>
        <taxon>Magnoliopsida</taxon>
        <taxon>Liliopsida</taxon>
        <taxon>Poales</taxon>
        <taxon>Poaceae</taxon>
        <taxon>BOP clade</taxon>
        <taxon>Pooideae</taxon>
        <taxon>Triticodae</taxon>
        <taxon>Triticeae</taxon>
        <taxon>Triticinae</taxon>
        <taxon>Aegilops</taxon>
    </lineage>
</organism>
<dbReference type="InterPro" id="IPR036397">
    <property type="entry name" value="RNaseH_sf"/>
</dbReference>
<dbReference type="Gramene" id="AET2Gv20624900.9">
    <property type="protein sequence ID" value="AET2Gv20624900.9"/>
    <property type="gene ID" value="AET2Gv20624900"/>
</dbReference>
<dbReference type="Gramene" id="AET2Gv20624900.2">
    <property type="protein sequence ID" value="AET2Gv20624900.2"/>
    <property type="gene ID" value="AET2Gv20624900"/>
</dbReference>
<dbReference type="EnsemblPlants" id="AET2Gv20624900.49">
    <property type="protein sequence ID" value="AET2Gv20624900.49"/>
    <property type="gene ID" value="AET2Gv20624900"/>
</dbReference>
<reference evidence="3" key="1">
    <citation type="journal article" date="2014" name="Science">
        <title>Ancient hybridizations among the ancestral genomes of bread wheat.</title>
        <authorList>
            <consortium name="International Wheat Genome Sequencing Consortium,"/>
            <person name="Marcussen T."/>
            <person name="Sandve S.R."/>
            <person name="Heier L."/>
            <person name="Spannagl M."/>
            <person name="Pfeifer M."/>
            <person name="Jakobsen K.S."/>
            <person name="Wulff B.B."/>
            <person name="Steuernagel B."/>
            <person name="Mayer K.F."/>
            <person name="Olsen O.A."/>
        </authorList>
    </citation>
    <scope>NUCLEOTIDE SEQUENCE [LARGE SCALE GENOMIC DNA]</scope>
    <source>
        <strain evidence="3">cv. AL8/78</strain>
    </source>
</reference>
<dbReference type="Gramene" id="AET2Gv20624900.52">
    <property type="protein sequence ID" value="AET2Gv20624900.52"/>
    <property type="gene ID" value="AET2Gv20624900"/>
</dbReference>
<dbReference type="SUPFAM" id="SSF53098">
    <property type="entry name" value="Ribonuclease H-like"/>
    <property type="match status" value="1"/>
</dbReference>
<dbReference type="Gramene" id="AET2Gv20624900.14">
    <property type="protein sequence ID" value="AET2Gv20624900.14"/>
    <property type="gene ID" value="AET2Gv20624900"/>
</dbReference>
<feature type="domain" description="RNase H type-1" evidence="1">
    <location>
        <begin position="10"/>
        <end position="88"/>
    </location>
</feature>
<dbReference type="InterPro" id="IPR044730">
    <property type="entry name" value="RNase_H-like_dom_plant"/>
</dbReference>
<dbReference type="EnsemblPlants" id="AET2Gv20624900.7">
    <property type="protein sequence ID" value="AET2Gv20624900.7"/>
    <property type="gene ID" value="AET2Gv20624900"/>
</dbReference>
<dbReference type="GO" id="GO:0003676">
    <property type="term" value="F:nucleic acid binding"/>
    <property type="evidence" value="ECO:0007669"/>
    <property type="project" value="InterPro"/>
</dbReference>
<reference evidence="2" key="3">
    <citation type="journal article" date="2017" name="Nature">
        <title>Genome sequence of the progenitor of the wheat D genome Aegilops tauschii.</title>
        <authorList>
            <person name="Luo M.C."/>
            <person name="Gu Y.Q."/>
            <person name="Puiu D."/>
            <person name="Wang H."/>
            <person name="Twardziok S.O."/>
            <person name="Deal K.R."/>
            <person name="Huo N."/>
            <person name="Zhu T."/>
            <person name="Wang L."/>
            <person name="Wang Y."/>
            <person name="McGuire P.E."/>
            <person name="Liu S."/>
            <person name="Long H."/>
            <person name="Ramasamy R.K."/>
            <person name="Rodriguez J.C."/>
            <person name="Van S.L."/>
            <person name="Yuan L."/>
            <person name="Wang Z."/>
            <person name="Xia Z."/>
            <person name="Xiao L."/>
            <person name="Anderson O.D."/>
            <person name="Ouyang S."/>
            <person name="Liang Y."/>
            <person name="Zimin A.V."/>
            <person name="Pertea G."/>
            <person name="Qi P."/>
            <person name="Bennetzen J.L."/>
            <person name="Dai X."/>
            <person name="Dawson M.W."/>
            <person name="Muller H.G."/>
            <person name="Kugler K."/>
            <person name="Rivarola-Duarte L."/>
            <person name="Spannagl M."/>
            <person name="Mayer K.F.X."/>
            <person name="Lu F.H."/>
            <person name="Bevan M.W."/>
            <person name="Leroy P."/>
            <person name="Li P."/>
            <person name="You F.M."/>
            <person name="Sun Q."/>
            <person name="Liu Z."/>
            <person name="Lyons E."/>
            <person name="Wicker T."/>
            <person name="Salzberg S.L."/>
            <person name="Devos K.M."/>
            <person name="Dvorak J."/>
        </authorList>
    </citation>
    <scope>NUCLEOTIDE SEQUENCE [LARGE SCALE GENOMIC DNA]</scope>
    <source>
        <strain evidence="2">cv. AL8/78</strain>
    </source>
</reference>
<name>A0A453BT88_AEGTS</name>
<dbReference type="Gramene" id="AET2Gv20624900.50">
    <property type="protein sequence ID" value="AET2Gv20624900.50"/>
    <property type="gene ID" value="AET2Gv20624900"/>
</dbReference>
<dbReference type="EnsemblPlants" id="AET2Gv20624900.25">
    <property type="protein sequence ID" value="AET2Gv20624900.25"/>
    <property type="gene ID" value="AET2Gv20624900"/>
</dbReference>
<protein>
    <recommendedName>
        <fullName evidence="1">RNase H type-1 domain-containing protein</fullName>
    </recommendedName>
</protein>
<evidence type="ECO:0000313" key="3">
    <source>
        <dbReference type="Proteomes" id="UP000015105"/>
    </source>
</evidence>
<dbReference type="Gramene" id="AET2Gv20624900.24">
    <property type="protein sequence ID" value="AET2Gv20624900.24"/>
    <property type="gene ID" value="AET2Gv20624900"/>
</dbReference>
<keyword evidence="3" id="KW-1185">Reference proteome</keyword>
<dbReference type="Gramene" id="AET2Gv20624900.48">
    <property type="protein sequence ID" value="AET2Gv20624900.48"/>
    <property type="gene ID" value="AET2Gv20624900"/>
</dbReference>
<dbReference type="Gramene" id="AET2Gv20624900.44">
    <property type="protein sequence ID" value="AET2Gv20624900.44"/>
    <property type="gene ID" value="AET2Gv20624900"/>
</dbReference>
<dbReference type="Gramene" id="AET2Gv20624900.20">
    <property type="protein sequence ID" value="AET2Gv20624900.20"/>
    <property type="gene ID" value="AET2Gv20624900"/>
</dbReference>
<dbReference type="EnsemblPlants" id="AET2Gv20624900.13">
    <property type="protein sequence ID" value="AET2Gv20624900.13"/>
    <property type="gene ID" value="AET2Gv20624900"/>
</dbReference>
<dbReference type="CDD" id="cd06222">
    <property type="entry name" value="RNase_H_like"/>
    <property type="match status" value="1"/>
</dbReference>
<dbReference type="AlphaFoldDB" id="A0A453BT88"/>
<dbReference type="Gramene" id="AET2Gv20624900.7">
    <property type="protein sequence ID" value="AET2Gv20624900.7"/>
    <property type="gene ID" value="AET2Gv20624900"/>
</dbReference>
<sequence length="113" mass="12790">MLIIRSWVKLIAMRHALFFAEDSSFQKILVETDCASLINKIKSKVDDRSHTGAVVFDIKSRAPRFLSCCFTHVSRSCNEAAHVLAKSAEHDEGSCWFNVSPEVIRNIVCTEQF</sequence>
<dbReference type="PANTHER" id="PTHR47074">
    <property type="entry name" value="BNAC02G40300D PROTEIN"/>
    <property type="match status" value="1"/>
</dbReference>
<evidence type="ECO:0000259" key="1">
    <source>
        <dbReference type="Pfam" id="PF13456"/>
    </source>
</evidence>
<dbReference type="EnsemblPlants" id="AET2Gv20624900.51">
    <property type="protein sequence ID" value="AET2Gv20624900.51"/>
    <property type="gene ID" value="AET2Gv20624900"/>
</dbReference>
<dbReference type="EnsemblPlants" id="AET2Gv20624900.50">
    <property type="protein sequence ID" value="AET2Gv20624900.50"/>
    <property type="gene ID" value="AET2Gv20624900"/>
</dbReference>
<dbReference type="Gramene" id="AET2Gv20624900.49">
    <property type="protein sequence ID" value="AET2Gv20624900.49"/>
    <property type="gene ID" value="AET2Gv20624900"/>
</dbReference>
<dbReference type="EnsemblPlants" id="AET2Gv20624900.5">
    <property type="protein sequence ID" value="AET2Gv20624900.5"/>
    <property type="gene ID" value="AET2Gv20624900"/>
</dbReference>
<dbReference type="Proteomes" id="UP000015105">
    <property type="component" value="Chromosome 2D"/>
</dbReference>
<dbReference type="Pfam" id="PF13456">
    <property type="entry name" value="RVT_3"/>
    <property type="match status" value="1"/>
</dbReference>
<dbReference type="Gramene" id="AET2Gv20624900.5">
    <property type="protein sequence ID" value="AET2Gv20624900.5"/>
    <property type="gene ID" value="AET2Gv20624900"/>
</dbReference>
<evidence type="ECO:0000313" key="2">
    <source>
        <dbReference type="EnsemblPlants" id="AET2Gv20624900.14"/>
    </source>
</evidence>
<accession>A0A453BT88</accession>
<dbReference type="PANTHER" id="PTHR47074:SF73">
    <property type="entry name" value="OS04G0448401 PROTEIN"/>
    <property type="match status" value="1"/>
</dbReference>
<dbReference type="InterPro" id="IPR002156">
    <property type="entry name" value="RNaseH_domain"/>
</dbReference>
<dbReference type="Gramene" id="AET2Gv20624900.25">
    <property type="protein sequence ID" value="AET2Gv20624900.25"/>
    <property type="gene ID" value="AET2Gv20624900"/>
</dbReference>
<proteinExistence type="predicted"/>
<dbReference type="EnsemblPlants" id="AET2Gv20624900.44">
    <property type="protein sequence ID" value="AET2Gv20624900.44"/>
    <property type="gene ID" value="AET2Gv20624900"/>
</dbReference>
<dbReference type="Gramene" id="AET2Gv20624900.8">
    <property type="protein sequence ID" value="AET2Gv20624900.8"/>
    <property type="gene ID" value="AET2Gv20624900"/>
</dbReference>
<dbReference type="EnsemblPlants" id="AET2Gv20624900.20">
    <property type="protein sequence ID" value="AET2Gv20624900.20"/>
    <property type="gene ID" value="AET2Gv20624900"/>
</dbReference>
<dbReference type="Gramene" id="AET2Gv20624900.16">
    <property type="protein sequence ID" value="AET2Gv20624900.16"/>
    <property type="gene ID" value="AET2Gv20624900"/>
</dbReference>
<reference evidence="3" key="2">
    <citation type="journal article" date="2017" name="Nat. Plants">
        <title>The Aegilops tauschii genome reveals multiple impacts of transposons.</title>
        <authorList>
            <person name="Zhao G."/>
            <person name="Zou C."/>
            <person name="Li K."/>
            <person name="Wang K."/>
            <person name="Li T."/>
            <person name="Gao L."/>
            <person name="Zhang X."/>
            <person name="Wang H."/>
            <person name="Yang Z."/>
            <person name="Liu X."/>
            <person name="Jiang W."/>
            <person name="Mao L."/>
            <person name="Kong X."/>
            <person name="Jiao Y."/>
            <person name="Jia J."/>
        </authorList>
    </citation>
    <scope>NUCLEOTIDE SEQUENCE [LARGE SCALE GENOMIC DNA]</scope>
    <source>
        <strain evidence="3">cv. AL8/78</strain>
    </source>
</reference>
<dbReference type="EnsemblPlants" id="AET2Gv20624900.21">
    <property type="protein sequence ID" value="AET2Gv20624900.21"/>
    <property type="gene ID" value="AET2Gv20624900"/>
</dbReference>
<reference evidence="2" key="5">
    <citation type="journal article" date="2021" name="G3 (Bethesda)">
        <title>Aegilops tauschii genome assembly Aet v5.0 features greater sequence contiguity and improved annotation.</title>
        <authorList>
            <person name="Wang L."/>
            <person name="Zhu T."/>
            <person name="Rodriguez J.C."/>
            <person name="Deal K.R."/>
            <person name="Dubcovsky J."/>
            <person name="McGuire P.E."/>
            <person name="Lux T."/>
            <person name="Spannagl M."/>
            <person name="Mayer K.F.X."/>
            <person name="Baldrich P."/>
            <person name="Meyers B.C."/>
            <person name="Huo N."/>
            <person name="Gu Y.Q."/>
            <person name="Zhou H."/>
            <person name="Devos K.M."/>
            <person name="Bennetzen J.L."/>
            <person name="Unver T."/>
            <person name="Budak H."/>
            <person name="Gulick P.J."/>
            <person name="Galiba G."/>
            <person name="Kalapos B."/>
            <person name="Nelson D.R."/>
            <person name="Li P."/>
            <person name="You F.M."/>
            <person name="Luo M.C."/>
            <person name="Dvorak J."/>
        </authorList>
    </citation>
    <scope>NUCLEOTIDE SEQUENCE [LARGE SCALE GENOMIC DNA]</scope>
    <source>
        <strain evidence="2">cv. AL8/78</strain>
    </source>
</reference>
<dbReference type="EnsemblPlants" id="AET2Gv20624900.8">
    <property type="protein sequence ID" value="AET2Gv20624900.8"/>
    <property type="gene ID" value="AET2Gv20624900"/>
</dbReference>